<dbReference type="InterPro" id="IPR018164">
    <property type="entry name" value="Ala-tRNA-synth_IIc_N"/>
</dbReference>
<dbReference type="Pfam" id="PF01411">
    <property type="entry name" value="tRNA-synt_2c"/>
    <property type="match status" value="1"/>
</dbReference>
<dbReference type="Gene3D" id="3.30.54.20">
    <property type="match status" value="1"/>
</dbReference>
<evidence type="ECO:0000256" key="8">
    <source>
        <dbReference type="ARBA" id="ARBA00023146"/>
    </source>
</evidence>
<evidence type="ECO:0000256" key="2">
    <source>
        <dbReference type="ARBA" id="ARBA00022555"/>
    </source>
</evidence>
<dbReference type="Pfam" id="PF07973">
    <property type="entry name" value="tRNA_SAD"/>
    <property type="match status" value="1"/>
</dbReference>
<dbReference type="InterPro" id="IPR050058">
    <property type="entry name" value="Ala-tRNA_ligase"/>
</dbReference>
<dbReference type="InterPro" id="IPR045864">
    <property type="entry name" value="aa-tRNA-synth_II/BPL/LPL"/>
</dbReference>
<dbReference type="InterPro" id="IPR023033">
    <property type="entry name" value="Ala_tRNA_ligase_euk/bac"/>
</dbReference>
<dbReference type="EC" id="6.1.1.7" evidence="9"/>
<evidence type="ECO:0000259" key="10">
    <source>
        <dbReference type="PROSITE" id="PS50860"/>
    </source>
</evidence>
<dbReference type="GO" id="GO:0005524">
    <property type="term" value="F:ATP binding"/>
    <property type="evidence" value="ECO:0007669"/>
    <property type="project" value="UniProtKB-UniRule"/>
</dbReference>
<evidence type="ECO:0000256" key="5">
    <source>
        <dbReference type="ARBA" id="ARBA00022840"/>
    </source>
</evidence>
<keyword evidence="3 9" id="KW-0436">Ligase</keyword>
<evidence type="ECO:0000313" key="12">
    <source>
        <dbReference type="Proteomes" id="UP000176974"/>
    </source>
</evidence>
<dbReference type="HAMAP" id="MF_00036_B">
    <property type="entry name" value="Ala_tRNA_synth_B"/>
    <property type="match status" value="1"/>
</dbReference>
<keyword evidence="2 9" id="KW-0820">tRNA-binding</keyword>
<comment type="domain">
    <text evidence="9">Consists of three domains; the N-terminal catalytic domain, the editing domain and the C-terminal C-Ala domain. The editing domain removes incorrectly charged amino acids, while the C-Ala domain, along with tRNA(Ala), serves as a bridge to cooperatively bring together the editing and aminoacylation centers thus stimulating deacylation of misacylated tRNAs.</text>
</comment>
<comment type="similarity">
    <text evidence="1 9">Belongs to the class-II aminoacyl-tRNA synthetase family.</text>
</comment>
<accession>A0A1G2FBD0</accession>
<dbReference type="GO" id="GO:0004813">
    <property type="term" value="F:alanine-tRNA ligase activity"/>
    <property type="evidence" value="ECO:0007669"/>
    <property type="project" value="UniProtKB-UniRule"/>
</dbReference>
<dbReference type="Proteomes" id="UP000176974">
    <property type="component" value="Unassembled WGS sequence"/>
</dbReference>
<keyword evidence="9" id="KW-0963">Cytoplasm</keyword>
<evidence type="ECO:0000256" key="9">
    <source>
        <dbReference type="HAMAP-Rule" id="MF_00036"/>
    </source>
</evidence>
<evidence type="ECO:0000256" key="7">
    <source>
        <dbReference type="ARBA" id="ARBA00022917"/>
    </source>
</evidence>
<feature type="binding site" evidence="9">
    <location>
        <position position="557"/>
    </location>
    <ligand>
        <name>Zn(2+)</name>
        <dbReference type="ChEBI" id="CHEBI:29105"/>
    </ligand>
</feature>
<dbReference type="GO" id="GO:0008270">
    <property type="term" value="F:zinc ion binding"/>
    <property type="evidence" value="ECO:0007669"/>
    <property type="project" value="UniProtKB-UniRule"/>
</dbReference>
<dbReference type="FunFam" id="3.30.980.10:FF:000004">
    <property type="entry name" value="Alanine--tRNA ligase, cytoplasmic"/>
    <property type="match status" value="1"/>
</dbReference>
<gene>
    <name evidence="9" type="primary">alaS</name>
    <name evidence="11" type="ORF">A2815_01580</name>
</gene>
<evidence type="ECO:0000313" key="11">
    <source>
        <dbReference type="EMBL" id="OGZ35384.1"/>
    </source>
</evidence>
<dbReference type="PANTHER" id="PTHR11777:SF9">
    <property type="entry name" value="ALANINE--TRNA LIGASE, CYTOPLASMIC"/>
    <property type="match status" value="1"/>
</dbReference>
<comment type="subcellular location">
    <subcellularLocation>
        <location evidence="9">Cytoplasm</location>
    </subcellularLocation>
</comment>
<keyword evidence="9" id="KW-0862">Zinc</keyword>
<dbReference type="PANTHER" id="PTHR11777">
    <property type="entry name" value="ALANYL-TRNA SYNTHETASE"/>
    <property type="match status" value="1"/>
</dbReference>
<keyword evidence="5 9" id="KW-0067">ATP-binding</keyword>
<reference evidence="11 12" key="1">
    <citation type="journal article" date="2016" name="Nat. Commun.">
        <title>Thousands of microbial genomes shed light on interconnected biogeochemical processes in an aquifer system.</title>
        <authorList>
            <person name="Anantharaman K."/>
            <person name="Brown C.T."/>
            <person name="Hug L.A."/>
            <person name="Sharon I."/>
            <person name="Castelle C.J."/>
            <person name="Probst A.J."/>
            <person name="Thomas B.C."/>
            <person name="Singh A."/>
            <person name="Wilkins M.J."/>
            <person name="Karaoz U."/>
            <person name="Brodie E.L."/>
            <person name="Williams K.H."/>
            <person name="Hubbard S.S."/>
            <person name="Banfield J.F."/>
        </authorList>
    </citation>
    <scope>NUCLEOTIDE SEQUENCE [LARGE SCALE GENOMIC DNA]</scope>
</reference>
<dbReference type="EMBL" id="MHMY01000011">
    <property type="protein sequence ID" value="OGZ35384.1"/>
    <property type="molecule type" value="Genomic_DNA"/>
</dbReference>
<sequence length="587" mass="67309">MTSREIRNKFLKFFENKGHTIASSSSLIPDDPSVLLTTAGMQQFASYLSGQVKPPYKRACSVQKCFRTVDIDEVGDETHHTFFEMLGNWSFGDYFKKEAIDYALEFLISELKIPVDKLWFTVFKGENNIPKDESAIDLWVKKGVPREKIFEFGLKDNFWGPTGPTGPCGPCSEIHYERTEKPCSLGKKCGPNCDCGRFVEIWNLVFMEYNKNEKGEYEPLADKNIDTGIGFERLTAILQNKNSAYETDLFLPIMEEINKMVVVEREPLKRIIADHIRGACFLIADGVLPSNIEQGYILRRILRRIIGQGKILGLPKDFLIPLAQKVIELYGDIYPELQNKQTDILTAIQKEEEKFSQTLEKGLKEFKKIARKDISGKEAFNLFSTYGFPLELTKELAKEKGLKVDEKSFEEEFKKHQEMSRAGLEKKFGGHGLGETRVFEKEDEEKIKKLHTATHLLHQALRNVLGKEVRQTGSDINPERLRFDFSYPQKMTPEQIKKVEDAVNQKIKDDLVVKMEEMDKDKALKSGALSFFKEKYGEKVRVYSINDYSKEICAGPHVERTKELGRFKIKKEQSSSAGVRRIKAVLE</sequence>
<dbReference type="PRINTS" id="PR00980">
    <property type="entry name" value="TRNASYNTHALA"/>
</dbReference>
<organism evidence="11 12">
    <name type="scientific">Candidatus Portnoybacteria bacterium RIFCSPHIGHO2_01_FULL_40_12b</name>
    <dbReference type="NCBI Taxonomy" id="1801994"/>
    <lineage>
        <taxon>Bacteria</taxon>
        <taxon>Candidatus Portnoyibacteriota</taxon>
    </lineage>
</organism>
<dbReference type="NCBIfam" id="NF002436">
    <property type="entry name" value="PRK01584.1"/>
    <property type="match status" value="1"/>
</dbReference>
<keyword evidence="4 9" id="KW-0547">Nucleotide-binding</keyword>
<dbReference type="InterPro" id="IPR012947">
    <property type="entry name" value="tRNA_SAD"/>
</dbReference>
<dbReference type="GO" id="GO:0005737">
    <property type="term" value="C:cytoplasm"/>
    <property type="evidence" value="ECO:0007669"/>
    <property type="project" value="UniProtKB-SubCell"/>
</dbReference>
<name>A0A1G2FBD0_9BACT</name>
<keyword evidence="6 9" id="KW-0694">RNA-binding</keyword>
<dbReference type="Gene3D" id="3.30.980.10">
    <property type="entry name" value="Threonyl-trna Synthetase, Chain A, domain 2"/>
    <property type="match status" value="1"/>
</dbReference>
<dbReference type="InterPro" id="IPR002318">
    <property type="entry name" value="Ala-tRNA-lgiase_IIc"/>
</dbReference>
<dbReference type="PROSITE" id="PS50860">
    <property type="entry name" value="AA_TRNA_LIGASE_II_ALA"/>
    <property type="match status" value="1"/>
</dbReference>
<keyword evidence="7 9" id="KW-0648">Protein biosynthesis</keyword>
<dbReference type="SUPFAM" id="SSF55186">
    <property type="entry name" value="ThrRS/AlaRS common domain"/>
    <property type="match status" value="1"/>
</dbReference>
<dbReference type="InterPro" id="IPR018162">
    <property type="entry name" value="Ala-tRNA-ligase_IIc_anticod-bd"/>
</dbReference>
<evidence type="ECO:0000256" key="1">
    <source>
        <dbReference type="ARBA" id="ARBA00008226"/>
    </source>
</evidence>
<dbReference type="SUPFAM" id="SSF101353">
    <property type="entry name" value="Putative anticodon-binding domain of alanyl-tRNA synthetase (AlaRS)"/>
    <property type="match status" value="1"/>
</dbReference>
<comment type="cofactor">
    <cofactor evidence="9">
        <name>Zn(2+)</name>
        <dbReference type="ChEBI" id="CHEBI:29105"/>
    </cofactor>
    <text evidence="9">Binds 1 zinc ion per subunit.</text>
</comment>
<comment type="catalytic activity">
    <reaction evidence="9">
        <text>tRNA(Ala) + L-alanine + ATP = L-alanyl-tRNA(Ala) + AMP + diphosphate</text>
        <dbReference type="Rhea" id="RHEA:12540"/>
        <dbReference type="Rhea" id="RHEA-COMP:9657"/>
        <dbReference type="Rhea" id="RHEA-COMP:9923"/>
        <dbReference type="ChEBI" id="CHEBI:30616"/>
        <dbReference type="ChEBI" id="CHEBI:33019"/>
        <dbReference type="ChEBI" id="CHEBI:57972"/>
        <dbReference type="ChEBI" id="CHEBI:78442"/>
        <dbReference type="ChEBI" id="CHEBI:78497"/>
        <dbReference type="ChEBI" id="CHEBI:456215"/>
        <dbReference type="EC" id="6.1.1.7"/>
    </reaction>
</comment>
<keyword evidence="8 9" id="KW-0030">Aminoacyl-tRNA synthetase</keyword>
<dbReference type="CDD" id="cd00673">
    <property type="entry name" value="AlaRS_core"/>
    <property type="match status" value="1"/>
</dbReference>
<evidence type="ECO:0000256" key="6">
    <source>
        <dbReference type="ARBA" id="ARBA00022884"/>
    </source>
</evidence>
<feature type="binding site" evidence="9">
    <location>
        <position position="451"/>
    </location>
    <ligand>
        <name>Zn(2+)</name>
        <dbReference type="ChEBI" id="CHEBI:29105"/>
    </ligand>
</feature>
<evidence type="ECO:0000256" key="4">
    <source>
        <dbReference type="ARBA" id="ARBA00022741"/>
    </source>
</evidence>
<protein>
    <recommendedName>
        <fullName evidence="9">Alanine--tRNA ligase</fullName>
        <ecNumber evidence="9">6.1.1.7</ecNumber>
    </recommendedName>
    <alternativeName>
        <fullName evidence="9">Alanyl-tRNA synthetase</fullName>
        <shortName evidence="9">AlaRS</shortName>
    </alternativeName>
</protein>
<dbReference type="NCBIfam" id="TIGR00344">
    <property type="entry name" value="alaS"/>
    <property type="match status" value="1"/>
</dbReference>
<dbReference type="GO" id="GO:0002161">
    <property type="term" value="F:aminoacyl-tRNA deacylase activity"/>
    <property type="evidence" value="ECO:0007669"/>
    <property type="project" value="TreeGrafter"/>
</dbReference>
<dbReference type="GO" id="GO:0006419">
    <property type="term" value="P:alanyl-tRNA aminoacylation"/>
    <property type="evidence" value="ECO:0007669"/>
    <property type="project" value="UniProtKB-UniRule"/>
</dbReference>
<evidence type="ECO:0000256" key="3">
    <source>
        <dbReference type="ARBA" id="ARBA00022598"/>
    </source>
</evidence>
<dbReference type="SMART" id="SM00863">
    <property type="entry name" value="tRNA_SAD"/>
    <property type="match status" value="1"/>
</dbReference>
<dbReference type="AlphaFoldDB" id="A0A1G2FBD0"/>
<dbReference type="GO" id="GO:0000049">
    <property type="term" value="F:tRNA binding"/>
    <property type="evidence" value="ECO:0007669"/>
    <property type="project" value="UniProtKB-KW"/>
</dbReference>
<comment type="function">
    <text evidence="9">Catalyzes the attachment of alanine to tRNA(Ala) in a two-step reaction: alanine is first activated by ATP to form Ala-AMP and then transferred to the acceptor end of tRNA(Ala). Also edits incorrectly charged Ser-tRNA(Ala) and Gly-tRNA(Ala) via its editing domain.</text>
</comment>
<feature type="binding site" evidence="9">
    <location>
        <position position="553"/>
    </location>
    <ligand>
        <name>Zn(2+)</name>
        <dbReference type="ChEBI" id="CHEBI:29105"/>
    </ligand>
</feature>
<dbReference type="InterPro" id="IPR018165">
    <property type="entry name" value="Ala-tRNA-synth_IIc_core"/>
</dbReference>
<dbReference type="Gene3D" id="3.30.930.10">
    <property type="entry name" value="Bira Bifunctional Protein, Domain 2"/>
    <property type="match status" value="1"/>
</dbReference>
<proteinExistence type="inferred from homology"/>
<feature type="domain" description="Alanyl-transfer RNA synthetases family profile" evidence="10">
    <location>
        <begin position="1"/>
        <end position="587"/>
    </location>
</feature>
<comment type="caution">
    <text evidence="11">The sequence shown here is derived from an EMBL/GenBank/DDBJ whole genome shotgun (WGS) entry which is preliminary data.</text>
</comment>
<dbReference type="InterPro" id="IPR018163">
    <property type="entry name" value="Thr/Ala-tRNA-synth_IIc_edit"/>
</dbReference>
<feature type="binding site" evidence="9">
    <location>
        <position position="455"/>
    </location>
    <ligand>
        <name>Zn(2+)</name>
        <dbReference type="ChEBI" id="CHEBI:29105"/>
    </ligand>
</feature>
<keyword evidence="9" id="KW-0479">Metal-binding</keyword>
<dbReference type="SUPFAM" id="SSF55681">
    <property type="entry name" value="Class II aaRS and biotin synthetases"/>
    <property type="match status" value="1"/>
</dbReference>